<dbReference type="EMBL" id="JBHSSO010000069">
    <property type="protein sequence ID" value="MFC6290679.1"/>
    <property type="molecule type" value="Genomic_DNA"/>
</dbReference>
<proteinExistence type="predicted"/>
<evidence type="ECO:0000313" key="2">
    <source>
        <dbReference type="Proteomes" id="UP001596258"/>
    </source>
</evidence>
<comment type="caution">
    <text evidence="1">The sequence shown here is derived from an EMBL/GenBank/DDBJ whole genome shotgun (WGS) entry which is preliminary data.</text>
</comment>
<keyword evidence="2" id="KW-1185">Reference proteome</keyword>
<sequence>MGLAISDDVSKITLGNQVLYDRINQWKPYTNFVGTISSGLLLSQVDNTQMKIFGMVSTSTMSFKINPPDGFRFVNFAGANNFVGNCMQNYGATIGGVRLMISDDGMTISAVSYSSTDRVDAQNFYIGMSGSVKINIEKIKE</sequence>
<protein>
    <submittedName>
        <fullName evidence="1">Uncharacterized protein</fullName>
    </submittedName>
</protein>
<evidence type="ECO:0000313" key="1">
    <source>
        <dbReference type="EMBL" id="MFC6290679.1"/>
    </source>
</evidence>
<dbReference type="Proteomes" id="UP001596258">
    <property type="component" value="Unassembled WGS sequence"/>
</dbReference>
<organism evidence="1 2">
    <name type="scientific">Levilactobacillus angrenensis</name>
    <dbReference type="NCBI Taxonomy" id="2486020"/>
    <lineage>
        <taxon>Bacteria</taxon>
        <taxon>Bacillati</taxon>
        <taxon>Bacillota</taxon>
        <taxon>Bacilli</taxon>
        <taxon>Lactobacillales</taxon>
        <taxon>Lactobacillaceae</taxon>
        <taxon>Levilactobacillus</taxon>
    </lineage>
</organism>
<reference evidence="2" key="1">
    <citation type="journal article" date="2019" name="Int. J. Syst. Evol. Microbiol.">
        <title>The Global Catalogue of Microorganisms (GCM) 10K type strain sequencing project: providing services to taxonomists for standard genome sequencing and annotation.</title>
        <authorList>
            <consortium name="The Broad Institute Genomics Platform"/>
            <consortium name="The Broad Institute Genome Sequencing Center for Infectious Disease"/>
            <person name="Wu L."/>
            <person name="Ma J."/>
        </authorList>
    </citation>
    <scope>NUCLEOTIDE SEQUENCE [LARGE SCALE GENOMIC DNA]</scope>
    <source>
        <strain evidence="2">CCM 8893</strain>
    </source>
</reference>
<accession>A0ABW1UDZ0</accession>
<gene>
    <name evidence="1" type="ORF">ACFP1M_10900</name>
</gene>
<dbReference type="RefSeq" id="WP_125575305.1">
    <property type="nucleotide sequence ID" value="NZ_JBHSSO010000069.1"/>
</dbReference>
<name>A0ABW1UDZ0_9LACO</name>